<evidence type="ECO:0000313" key="2">
    <source>
        <dbReference type="Proteomes" id="UP000245626"/>
    </source>
</evidence>
<evidence type="ECO:0000313" key="1">
    <source>
        <dbReference type="EMBL" id="PWN47957.1"/>
    </source>
</evidence>
<organism evidence="1 2">
    <name type="scientific">Violaceomyces palustris</name>
    <dbReference type="NCBI Taxonomy" id="1673888"/>
    <lineage>
        <taxon>Eukaryota</taxon>
        <taxon>Fungi</taxon>
        <taxon>Dikarya</taxon>
        <taxon>Basidiomycota</taxon>
        <taxon>Ustilaginomycotina</taxon>
        <taxon>Ustilaginomycetes</taxon>
        <taxon>Violaceomycetales</taxon>
        <taxon>Violaceomycetaceae</taxon>
        <taxon>Violaceomyces</taxon>
    </lineage>
</organism>
<keyword evidence="2" id="KW-1185">Reference proteome</keyword>
<sequence>MNLIHPPKSSNEPHLLNTYLSLPEPKLVLDLRPLASFSEIHLAHSNHIDTFDQLARRYSSLPPKNLPYLIIASRCQARLVLGKFSSNPLVKFVFLSEQDHDEDQDEAIDGLTCSNPSTSYHTVYCSSSEFFSQAESLDLTRSCRKSGAGQTSVKARFSDPEDVPHLLFRPSKAVERLLDRLELEGSLLPKSKDVQAPLTRMRSFLDVGCGAGRDTAYILDRSRRGKEPITATSVIWRGTAMDSWKAALDRAELLLRDLDLLVGGSGEVDGGVGGGDQAPACEGLVWAKVDDIGALQALEGKGRGKAILGAPPEDAIIRSRNLDFISNHLPETRRNPHSYDLVIMVRFFPRQMMRHLPILVKKGRGSMVMISHFVNATPGERTSQEEAGIIFDYDSPPVEGRIQAGEMEEIVRLWNEDEEPKWKIAEDLVEAIEDGRAVRSLVLARC</sequence>
<reference evidence="1 2" key="1">
    <citation type="journal article" date="2018" name="Mol. Biol. Evol.">
        <title>Broad Genomic Sampling Reveals a Smut Pathogenic Ancestry of the Fungal Clade Ustilaginomycotina.</title>
        <authorList>
            <person name="Kijpornyongpan T."/>
            <person name="Mondo S.J."/>
            <person name="Barry K."/>
            <person name="Sandor L."/>
            <person name="Lee J."/>
            <person name="Lipzen A."/>
            <person name="Pangilinan J."/>
            <person name="LaButti K."/>
            <person name="Hainaut M."/>
            <person name="Henrissat B."/>
            <person name="Grigoriev I.V."/>
            <person name="Spatafora J.W."/>
            <person name="Aime M.C."/>
        </authorList>
    </citation>
    <scope>NUCLEOTIDE SEQUENCE [LARGE SCALE GENOMIC DNA]</scope>
    <source>
        <strain evidence="1 2">SA 807</strain>
    </source>
</reference>
<name>A0ACD0NQ48_9BASI</name>
<accession>A0ACD0NQ48</accession>
<protein>
    <submittedName>
        <fullName evidence="1">Uncharacterized protein</fullName>
    </submittedName>
</protein>
<proteinExistence type="predicted"/>
<gene>
    <name evidence="1" type="ORF">IE53DRAFT_320287</name>
</gene>
<dbReference type="EMBL" id="KZ820298">
    <property type="protein sequence ID" value="PWN47957.1"/>
    <property type="molecule type" value="Genomic_DNA"/>
</dbReference>
<dbReference type="Proteomes" id="UP000245626">
    <property type="component" value="Unassembled WGS sequence"/>
</dbReference>